<feature type="compositionally biased region" description="Basic and acidic residues" evidence="1">
    <location>
        <begin position="20"/>
        <end position="41"/>
    </location>
</feature>
<gene>
    <name evidence="2" type="ORF">CRG98_028794</name>
</gene>
<evidence type="ECO:0000313" key="3">
    <source>
        <dbReference type="Proteomes" id="UP000233551"/>
    </source>
</evidence>
<protein>
    <submittedName>
        <fullName evidence="2">Uncharacterized protein</fullName>
    </submittedName>
</protein>
<evidence type="ECO:0000313" key="2">
    <source>
        <dbReference type="EMBL" id="PKI50799.1"/>
    </source>
</evidence>
<comment type="caution">
    <text evidence="2">The sequence shown here is derived from an EMBL/GenBank/DDBJ whole genome shotgun (WGS) entry which is preliminary data.</text>
</comment>
<feature type="region of interest" description="Disordered" evidence="1">
    <location>
        <begin position="100"/>
        <end position="122"/>
    </location>
</feature>
<reference evidence="2 3" key="1">
    <citation type="submission" date="2017-11" db="EMBL/GenBank/DDBJ databases">
        <title>De-novo sequencing of pomegranate (Punica granatum L.) genome.</title>
        <authorList>
            <person name="Akparov Z."/>
            <person name="Amiraslanov A."/>
            <person name="Hajiyeva S."/>
            <person name="Abbasov M."/>
            <person name="Kaur K."/>
            <person name="Hamwieh A."/>
            <person name="Solovyev V."/>
            <person name="Salamov A."/>
            <person name="Braich B."/>
            <person name="Kosarev P."/>
            <person name="Mahmoud A."/>
            <person name="Hajiyev E."/>
            <person name="Babayeva S."/>
            <person name="Izzatullayeva V."/>
            <person name="Mammadov A."/>
            <person name="Mammadov A."/>
            <person name="Sharifova S."/>
            <person name="Ojaghi J."/>
            <person name="Eynullazada K."/>
            <person name="Bayramov B."/>
            <person name="Abdulazimova A."/>
            <person name="Shahmuradov I."/>
        </authorList>
    </citation>
    <scope>NUCLEOTIDE SEQUENCE [LARGE SCALE GENOMIC DNA]</scope>
    <source>
        <strain evidence="3">cv. AG2017</strain>
        <tissue evidence="2">Leaf</tissue>
    </source>
</reference>
<organism evidence="2 3">
    <name type="scientific">Punica granatum</name>
    <name type="common">Pomegranate</name>
    <dbReference type="NCBI Taxonomy" id="22663"/>
    <lineage>
        <taxon>Eukaryota</taxon>
        <taxon>Viridiplantae</taxon>
        <taxon>Streptophyta</taxon>
        <taxon>Embryophyta</taxon>
        <taxon>Tracheophyta</taxon>
        <taxon>Spermatophyta</taxon>
        <taxon>Magnoliopsida</taxon>
        <taxon>eudicotyledons</taxon>
        <taxon>Gunneridae</taxon>
        <taxon>Pentapetalae</taxon>
        <taxon>rosids</taxon>
        <taxon>malvids</taxon>
        <taxon>Myrtales</taxon>
        <taxon>Lythraceae</taxon>
        <taxon>Punica</taxon>
    </lineage>
</organism>
<keyword evidence="3" id="KW-1185">Reference proteome</keyword>
<dbReference type="Proteomes" id="UP000233551">
    <property type="component" value="Unassembled WGS sequence"/>
</dbReference>
<sequence>MQRERERVLDESSDADDDDAKERKAEGEEKRKGDEAERESDSPPSSRPRRIMEAEEKYLVREWGILRCYQAQRCGLVRTNCGRAWGNLAFGSIIPEHVSPRHVGQQSSRRWRRREPTCVNRA</sequence>
<evidence type="ECO:0000256" key="1">
    <source>
        <dbReference type="SAM" id="MobiDB-lite"/>
    </source>
</evidence>
<proteinExistence type="predicted"/>
<dbReference type="AlphaFoldDB" id="A0A2I0J3I7"/>
<dbReference type="EMBL" id="PGOL01002080">
    <property type="protein sequence ID" value="PKI50799.1"/>
    <property type="molecule type" value="Genomic_DNA"/>
</dbReference>
<name>A0A2I0J3I7_PUNGR</name>
<feature type="region of interest" description="Disordered" evidence="1">
    <location>
        <begin position="1"/>
        <end position="52"/>
    </location>
</feature>
<accession>A0A2I0J3I7</accession>
<feature type="compositionally biased region" description="Basic and acidic residues" evidence="1">
    <location>
        <begin position="1"/>
        <end position="10"/>
    </location>
</feature>